<dbReference type="OrthoDB" id="1550427at2"/>
<sequence length="253" mass="28251">MASGIFHRLGMLLAQHLSRPRTHAQMGMPTDRHLLAQSLRPGDVLLVDGSSRVSGAIKYLTQSTWSHAAFFVGPQLGGEDAQGQPYQLIEADMLQGVCKRPLSHYQGYHTRICRPSALGAADLQRLLVDITGKLGEQYDLKNIWDLARYLLPAPPVPARWRRHLIALGSGDPTRAICSSLIAEAFQNVGYPILPAITQECRIDPARHQAVVQEIFHIRDRSLFAPRDFDVSPYFNIVKPGLTADFDYTHIHWA</sequence>
<reference evidence="1 2" key="1">
    <citation type="submission" date="2009-05" db="EMBL/GenBank/DDBJ databases">
        <title>The draft genome of Acidovorax delafieldii 2AN.</title>
        <authorList>
            <consortium name="US DOE Joint Genome Institute (JGI-PGF)"/>
            <person name="Lucas S."/>
            <person name="Copeland A."/>
            <person name="Lapidus A."/>
            <person name="Glavina del Rio T."/>
            <person name="Tice H."/>
            <person name="Bruce D."/>
            <person name="Goodwin L."/>
            <person name="Pitluck S."/>
            <person name="Larimer F."/>
            <person name="Land M.L."/>
            <person name="Hauser L."/>
            <person name="Shelobolina E.S."/>
            <person name="Picardal F."/>
            <person name="Roden E."/>
            <person name="Emerson D."/>
        </authorList>
    </citation>
    <scope>NUCLEOTIDE SEQUENCE [LARGE SCALE GENOMIC DNA]</scope>
    <source>
        <strain evidence="1 2">2AN</strain>
    </source>
</reference>
<dbReference type="RefSeq" id="WP_005799608.1">
    <property type="nucleotide sequence ID" value="NZ_ACQT01000245.1"/>
</dbReference>
<dbReference type="EMBL" id="ACQT01000245">
    <property type="protein sequence ID" value="EER58550.1"/>
    <property type="molecule type" value="Genomic_DNA"/>
</dbReference>
<protein>
    <recommendedName>
        <fullName evidence="3">Lipo-like protein</fullName>
    </recommendedName>
</protein>
<proteinExistence type="predicted"/>
<dbReference type="Gene3D" id="3.90.1720.10">
    <property type="entry name" value="endopeptidase domain like (from Nostoc punctiforme)"/>
    <property type="match status" value="1"/>
</dbReference>
<comment type="caution">
    <text evidence="1">The sequence shown here is derived from an EMBL/GenBank/DDBJ whole genome shotgun (WGS) entry which is preliminary data.</text>
</comment>
<dbReference type="AlphaFoldDB" id="C5TAF0"/>
<evidence type="ECO:0008006" key="3">
    <source>
        <dbReference type="Google" id="ProtNLM"/>
    </source>
</evidence>
<dbReference type="PATRIC" id="fig|573060.9.peg.1091"/>
<dbReference type="InterPro" id="IPR038765">
    <property type="entry name" value="Papain-like_cys_pep_sf"/>
</dbReference>
<evidence type="ECO:0000313" key="1">
    <source>
        <dbReference type="EMBL" id="EER58550.1"/>
    </source>
</evidence>
<organism evidence="1 2">
    <name type="scientific">Acidovorax delafieldii 2AN</name>
    <dbReference type="NCBI Taxonomy" id="573060"/>
    <lineage>
        <taxon>Bacteria</taxon>
        <taxon>Pseudomonadati</taxon>
        <taxon>Pseudomonadota</taxon>
        <taxon>Betaproteobacteria</taxon>
        <taxon>Burkholderiales</taxon>
        <taxon>Comamonadaceae</taxon>
        <taxon>Acidovorax</taxon>
    </lineage>
</organism>
<accession>C5TAF0</accession>
<keyword evidence="2" id="KW-1185">Reference proteome</keyword>
<evidence type="ECO:0000313" key="2">
    <source>
        <dbReference type="Proteomes" id="UP000003856"/>
    </source>
</evidence>
<gene>
    <name evidence="1" type="ORF">AcdelDRAFT_3880</name>
</gene>
<dbReference type="Proteomes" id="UP000003856">
    <property type="component" value="Unassembled WGS sequence"/>
</dbReference>
<name>C5TAF0_ACIDE</name>
<dbReference type="SUPFAM" id="SSF54001">
    <property type="entry name" value="Cysteine proteinases"/>
    <property type="match status" value="1"/>
</dbReference>